<evidence type="ECO:0000256" key="3">
    <source>
        <dbReference type="ARBA" id="ARBA00022452"/>
    </source>
</evidence>
<evidence type="ECO:0000259" key="13">
    <source>
        <dbReference type="Pfam" id="PF07715"/>
    </source>
</evidence>
<evidence type="ECO:0000256" key="4">
    <source>
        <dbReference type="ARBA" id="ARBA00022692"/>
    </source>
</evidence>
<evidence type="ECO:0000256" key="6">
    <source>
        <dbReference type="ARBA" id="ARBA00023136"/>
    </source>
</evidence>
<evidence type="ECO:0000256" key="5">
    <source>
        <dbReference type="ARBA" id="ARBA00023077"/>
    </source>
</evidence>
<dbReference type="InterPro" id="IPR039426">
    <property type="entry name" value="TonB-dep_rcpt-like"/>
</dbReference>
<dbReference type="Gene3D" id="2.60.40.1120">
    <property type="entry name" value="Carboxypeptidase-like, regulatory domain"/>
    <property type="match status" value="1"/>
</dbReference>
<keyword evidence="11" id="KW-0732">Signal</keyword>
<reference evidence="14 15" key="1">
    <citation type="submission" date="2018-12" db="EMBL/GenBank/DDBJ databases">
        <title>Flammeovirga pectinis sp. nov., isolated from the gut of the Korean scallop, Patinopecten yessoensis.</title>
        <authorList>
            <person name="Bae J.-W."/>
            <person name="Jeong Y.-S."/>
            <person name="Kang W."/>
        </authorList>
    </citation>
    <scope>NUCLEOTIDE SEQUENCE [LARGE SCALE GENOMIC DNA]</scope>
    <source>
        <strain evidence="14 15">L12M1</strain>
    </source>
</reference>
<dbReference type="Proteomes" id="UP000267268">
    <property type="component" value="Chromosome 2"/>
</dbReference>
<dbReference type="NCBIfam" id="TIGR04057">
    <property type="entry name" value="SusC_RagA_signa"/>
    <property type="match status" value="1"/>
</dbReference>
<accession>A0A3S9PA29</accession>
<evidence type="ECO:0000256" key="9">
    <source>
        <dbReference type="RuleBase" id="RU003357"/>
    </source>
</evidence>
<dbReference type="Gene3D" id="2.40.170.20">
    <property type="entry name" value="TonB-dependent receptor, beta-barrel domain"/>
    <property type="match status" value="1"/>
</dbReference>
<dbReference type="Pfam" id="PF00593">
    <property type="entry name" value="TonB_dep_Rec_b-barrel"/>
    <property type="match status" value="1"/>
</dbReference>
<keyword evidence="3 8" id="KW-1134">Transmembrane beta strand</keyword>
<dbReference type="PROSITE" id="PS52016">
    <property type="entry name" value="TONB_DEPENDENT_REC_3"/>
    <property type="match status" value="1"/>
</dbReference>
<keyword evidence="6 8" id="KW-0472">Membrane</keyword>
<dbReference type="SUPFAM" id="SSF56935">
    <property type="entry name" value="Porins"/>
    <property type="match status" value="1"/>
</dbReference>
<protein>
    <submittedName>
        <fullName evidence="14">TonB-dependent receptor</fullName>
    </submittedName>
</protein>
<dbReference type="SUPFAM" id="SSF49464">
    <property type="entry name" value="Carboxypeptidase regulatory domain-like"/>
    <property type="match status" value="1"/>
</dbReference>
<evidence type="ECO:0000313" key="14">
    <source>
        <dbReference type="EMBL" id="AZQ65029.1"/>
    </source>
</evidence>
<keyword evidence="15" id="KW-1185">Reference proteome</keyword>
<dbReference type="InterPro" id="IPR023996">
    <property type="entry name" value="TonB-dep_OMP_SusC/RagA"/>
</dbReference>
<keyword evidence="14" id="KW-0675">Receptor</keyword>
<dbReference type="InterPro" id="IPR012910">
    <property type="entry name" value="Plug_dom"/>
</dbReference>
<dbReference type="InterPro" id="IPR036942">
    <property type="entry name" value="Beta-barrel_TonB_sf"/>
</dbReference>
<evidence type="ECO:0000256" key="8">
    <source>
        <dbReference type="PROSITE-ProRule" id="PRU01360"/>
    </source>
</evidence>
<dbReference type="OrthoDB" id="9768177at2"/>
<feature type="signal peptide" evidence="11">
    <location>
        <begin position="1"/>
        <end position="26"/>
    </location>
</feature>
<dbReference type="GO" id="GO:0009279">
    <property type="term" value="C:cell outer membrane"/>
    <property type="evidence" value="ECO:0007669"/>
    <property type="project" value="UniProtKB-SubCell"/>
</dbReference>
<dbReference type="RefSeq" id="WP_126619338.1">
    <property type="nucleotide sequence ID" value="NZ_CP034563.1"/>
</dbReference>
<sequence>MKIYIKSLSVFSFIIAMLLNTGNAFAQDDFTLTGLVIDESNEPLIGVTVALIGDFETPVGTTTDFDGNYKILVPEGVTGVSFRYMGYETQTFDLTNQTNISVTLKEDIDVLNEVVVVGYGTQEKKDVTGAMSSVDREDFNSGVMSNPTELIQGRATGVQITPSSGEPGAAVSVNIRGTSSVRGNNGPLYVIDGVPLGGGASASGSVGGGNQAPKDPLNFLNPDDIESIDILKDASATAIYGSRGSNGVVMITTKKAKNQEGKVSYSAYGGMAWVRKKIDLLSADDWRLSRALIAQSTGDLSFLDWDYGGKTNWQDEIFRTAYSQNHNLSVSGGSESGNYLASLGYMDQEGVIESSGMKRLTGRLNIEQRLLNDRWKVGFNLSASTINDTYAPLGTGSGTGDTGANNLIGSALRGNPTMPIYNEDGSYFQTPTDVNPVALINLINDESVTDRYLANVTSDFKIIEGLNYNLSIAYDRSNAQRKGSRSKDLQSETNGTGTISNNQNTNFSIENFVTYSKTIDKHNFSVMGGFSYQKFDYEFNGMYVDNFFSSAVDYADNLNQAANKQASNVWSGGGSSELQSYFGRFNYSFNDRYLITASMRADGSTKFGDNNKYGYFPSAALGWRISEEAFLYNSDVVSNLKLRGGWGQTGNQEIPDHIPLMIYNPVTVNDVKTYEPDHQPNEDIKWETTTQANIGLDFGFFNDKISGTLDYFHKSTTDLLFKVDLTPPALATVGYVNLPAQLINKGFEASLKVYWITDGDWEFSSNVNFTMIENNIQGLDNDAVRTGRLNGPGISSTQVQVIQDNYPLQTFYTREFRGFDQEGYSMYTNAEGGTTSSSDAAVERHLGSPHPDYMWSLNNTVKYKSIDFSVFIDAKHGQNIYNNTAHAFYNKRMLSQAGNTTYANLMSEKNLDQEAITSSEFIEDATFLRLSNITLGYNFNTSNISWMSGARIYATGQNLFVWTNYTGYDPEVNASMDVNGYPSFGIDYTSYPRPSTVIIGINVNL</sequence>
<evidence type="ECO:0000256" key="11">
    <source>
        <dbReference type="SAM" id="SignalP"/>
    </source>
</evidence>
<evidence type="ECO:0000256" key="10">
    <source>
        <dbReference type="SAM" id="MobiDB-lite"/>
    </source>
</evidence>
<dbReference type="InterPro" id="IPR008969">
    <property type="entry name" value="CarboxyPept-like_regulatory"/>
</dbReference>
<gene>
    <name evidence="14" type="ORF">EI427_22680</name>
</gene>
<comment type="subcellular location">
    <subcellularLocation>
        <location evidence="1 8">Cell outer membrane</location>
        <topology evidence="1 8">Multi-pass membrane protein</topology>
    </subcellularLocation>
</comment>
<name>A0A3S9PA29_9BACT</name>
<evidence type="ECO:0000313" key="15">
    <source>
        <dbReference type="Proteomes" id="UP000267268"/>
    </source>
</evidence>
<keyword evidence="2 8" id="KW-0813">Transport</keyword>
<feature type="compositionally biased region" description="Polar residues" evidence="10">
    <location>
        <begin position="491"/>
        <end position="502"/>
    </location>
</feature>
<keyword evidence="7 8" id="KW-0998">Cell outer membrane</keyword>
<dbReference type="InterPro" id="IPR023997">
    <property type="entry name" value="TonB-dep_OMP_SusC/RagA_CS"/>
</dbReference>
<dbReference type="Gene3D" id="2.170.130.10">
    <property type="entry name" value="TonB-dependent receptor, plug domain"/>
    <property type="match status" value="1"/>
</dbReference>
<comment type="similarity">
    <text evidence="8 9">Belongs to the TonB-dependent receptor family.</text>
</comment>
<dbReference type="Pfam" id="PF07715">
    <property type="entry name" value="Plug"/>
    <property type="match status" value="1"/>
</dbReference>
<keyword evidence="5 9" id="KW-0798">TonB box</keyword>
<dbReference type="KEGG" id="fll:EI427_22680"/>
<evidence type="ECO:0000256" key="1">
    <source>
        <dbReference type="ARBA" id="ARBA00004571"/>
    </source>
</evidence>
<dbReference type="InterPro" id="IPR037066">
    <property type="entry name" value="Plug_dom_sf"/>
</dbReference>
<dbReference type="Pfam" id="PF13715">
    <property type="entry name" value="CarbopepD_reg_2"/>
    <property type="match status" value="1"/>
</dbReference>
<feature type="region of interest" description="Disordered" evidence="10">
    <location>
        <begin position="481"/>
        <end position="502"/>
    </location>
</feature>
<evidence type="ECO:0000256" key="7">
    <source>
        <dbReference type="ARBA" id="ARBA00023237"/>
    </source>
</evidence>
<dbReference type="AlphaFoldDB" id="A0A3S9PA29"/>
<feature type="domain" description="TonB-dependent receptor-like beta-barrel" evidence="12">
    <location>
        <begin position="399"/>
        <end position="959"/>
    </location>
</feature>
<evidence type="ECO:0000259" key="12">
    <source>
        <dbReference type="Pfam" id="PF00593"/>
    </source>
</evidence>
<dbReference type="InterPro" id="IPR000531">
    <property type="entry name" value="Beta-barrel_TonB"/>
</dbReference>
<keyword evidence="4 8" id="KW-0812">Transmembrane</keyword>
<organism evidence="14 15">
    <name type="scientific">Flammeovirga pectinis</name>
    <dbReference type="NCBI Taxonomy" id="2494373"/>
    <lineage>
        <taxon>Bacteria</taxon>
        <taxon>Pseudomonadati</taxon>
        <taxon>Bacteroidota</taxon>
        <taxon>Cytophagia</taxon>
        <taxon>Cytophagales</taxon>
        <taxon>Flammeovirgaceae</taxon>
        <taxon>Flammeovirga</taxon>
    </lineage>
</organism>
<feature type="chain" id="PRO_5019162949" evidence="11">
    <location>
        <begin position="27"/>
        <end position="1005"/>
    </location>
</feature>
<proteinExistence type="inferred from homology"/>
<feature type="domain" description="TonB-dependent receptor plug" evidence="13">
    <location>
        <begin position="124"/>
        <end position="248"/>
    </location>
</feature>
<dbReference type="NCBIfam" id="TIGR04056">
    <property type="entry name" value="OMP_RagA_SusC"/>
    <property type="match status" value="1"/>
</dbReference>
<dbReference type="EMBL" id="CP034563">
    <property type="protein sequence ID" value="AZQ65029.1"/>
    <property type="molecule type" value="Genomic_DNA"/>
</dbReference>
<evidence type="ECO:0000256" key="2">
    <source>
        <dbReference type="ARBA" id="ARBA00022448"/>
    </source>
</evidence>